<dbReference type="EMBL" id="CAMXCT020000922">
    <property type="protein sequence ID" value="CAL1138189.1"/>
    <property type="molecule type" value="Genomic_DNA"/>
</dbReference>
<feature type="active site" description="Proton acceptor" evidence="4">
    <location>
        <position position="305"/>
    </location>
</feature>
<dbReference type="InterPro" id="IPR001077">
    <property type="entry name" value="COMT_C"/>
</dbReference>
<accession>A0A9P1FPH5</accession>
<dbReference type="GO" id="GO:0032259">
    <property type="term" value="P:methylation"/>
    <property type="evidence" value="ECO:0007669"/>
    <property type="project" value="UniProtKB-KW"/>
</dbReference>
<organism evidence="6">
    <name type="scientific">Cladocopium goreaui</name>
    <dbReference type="NCBI Taxonomy" id="2562237"/>
    <lineage>
        <taxon>Eukaryota</taxon>
        <taxon>Sar</taxon>
        <taxon>Alveolata</taxon>
        <taxon>Dinophyceae</taxon>
        <taxon>Suessiales</taxon>
        <taxon>Symbiodiniaceae</taxon>
        <taxon>Cladocopium</taxon>
    </lineage>
</organism>
<keyword evidence="1" id="KW-0489">Methyltransferase</keyword>
<evidence type="ECO:0000256" key="4">
    <source>
        <dbReference type="PIRSR" id="PIRSR005739-1"/>
    </source>
</evidence>
<reference evidence="7" key="2">
    <citation type="submission" date="2024-04" db="EMBL/GenBank/DDBJ databases">
        <authorList>
            <person name="Chen Y."/>
            <person name="Shah S."/>
            <person name="Dougan E. K."/>
            <person name="Thang M."/>
            <person name="Chan C."/>
        </authorList>
    </citation>
    <scope>NUCLEOTIDE SEQUENCE [LARGE SCALE GENOMIC DNA]</scope>
</reference>
<feature type="domain" description="O-methyltransferase C-terminal" evidence="5">
    <location>
        <begin position="276"/>
        <end position="383"/>
    </location>
</feature>
<dbReference type="InterPro" id="IPR016461">
    <property type="entry name" value="COMT-like"/>
</dbReference>
<evidence type="ECO:0000313" key="7">
    <source>
        <dbReference type="EMBL" id="CAL1138189.1"/>
    </source>
</evidence>
<dbReference type="EMBL" id="CAMXCT010000922">
    <property type="protein sequence ID" value="CAI3984814.1"/>
    <property type="molecule type" value="Genomic_DNA"/>
</dbReference>
<dbReference type="PROSITE" id="PS51683">
    <property type="entry name" value="SAM_OMT_II"/>
    <property type="match status" value="1"/>
</dbReference>
<dbReference type="PIRSF" id="PIRSF005739">
    <property type="entry name" value="O-mtase"/>
    <property type="match status" value="1"/>
</dbReference>
<evidence type="ECO:0000313" key="6">
    <source>
        <dbReference type="EMBL" id="CAI3984814.1"/>
    </source>
</evidence>
<evidence type="ECO:0000313" key="8">
    <source>
        <dbReference type="EMBL" id="CAL4772126.1"/>
    </source>
</evidence>
<dbReference type="Pfam" id="PF00891">
    <property type="entry name" value="Methyltransf_2"/>
    <property type="match status" value="1"/>
</dbReference>
<dbReference type="SUPFAM" id="SSF53335">
    <property type="entry name" value="S-adenosyl-L-methionine-dependent methyltransferases"/>
    <property type="match status" value="1"/>
</dbReference>
<evidence type="ECO:0000256" key="1">
    <source>
        <dbReference type="ARBA" id="ARBA00022603"/>
    </source>
</evidence>
<dbReference type="PANTHER" id="PTHR43712">
    <property type="entry name" value="PUTATIVE (AFU_ORTHOLOGUE AFUA_4G14580)-RELATED"/>
    <property type="match status" value="1"/>
</dbReference>
<evidence type="ECO:0000313" key="9">
    <source>
        <dbReference type="Proteomes" id="UP001152797"/>
    </source>
</evidence>
<dbReference type="EMBL" id="CAMXCT030000922">
    <property type="protein sequence ID" value="CAL4772126.1"/>
    <property type="molecule type" value="Genomic_DNA"/>
</dbReference>
<dbReference type="GO" id="GO:0008171">
    <property type="term" value="F:O-methyltransferase activity"/>
    <property type="evidence" value="ECO:0007669"/>
    <property type="project" value="InterPro"/>
</dbReference>
<keyword evidence="2" id="KW-0808">Transferase</keyword>
<evidence type="ECO:0000256" key="3">
    <source>
        <dbReference type="ARBA" id="ARBA00022691"/>
    </source>
</evidence>
<protein>
    <submittedName>
        <fullName evidence="8">Tabersonine 16-O-methyltransferase</fullName>
    </submittedName>
</protein>
<comment type="caution">
    <text evidence="6">The sequence shown here is derived from an EMBL/GenBank/DDBJ whole genome shotgun (WGS) entry which is preliminary data.</text>
</comment>
<dbReference type="AlphaFoldDB" id="A0A9P1FPH5"/>
<dbReference type="OrthoDB" id="1606438at2759"/>
<dbReference type="InterPro" id="IPR029063">
    <property type="entry name" value="SAM-dependent_MTases_sf"/>
</dbReference>
<evidence type="ECO:0000256" key="2">
    <source>
        <dbReference type="ARBA" id="ARBA00022679"/>
    </source>
</evidence>
<sequence length="385" mass="43274">MFPPWASHGMNSTPCSVQMGRPRCLLAGDRTARLWEGCSRTSKRKAKSRWINDIIGTSQVAAILYALTSLKVMNSLPLPGQQPKEAKDLVNWRIRPGKSSEDKLERLLRSLARANIIEEHLLESAGVAFRHSSKSAELRDGAQWNTRELVLTHLSPSYQRAWLRLFDSLAVDPYNDQRKEGEDEPFRLEHGKGVFDFYQDPQNQEAAQSFDDLMSGFSDSDQVYDGQSGTELVASLPLWEDLCKSKQPAQVVDLGGGQGVLLSALCERYGFKGTVVDREDGDFFTAGIAENFPDAQVYILKWVLHDWSDERCKIILRNLHEAVAVPSLDEAISSQWPRLLVLEQVLPEDSDTSAMAQLARTELDDAGLWVIYGGRERRVSETQHI</sequence>
<evidence type="ECO:0000259" key="5">
    <source>
        <dbReference type="Pfam" id="PF00891"/>
    </source>
</evidence>
<reference evidence="6" key="1">
    <citation type="submission" date="2022-10" db="EMBL/GenBank/DDBJ databases">
        <authorList>
            <person name="Chen Y."/>
            <person name="Dougan E. K."/>
            <person name="Chan C."/>
            <person name="Rhodes N."/>
            <person name="Thang M."/>
        </authorList>
    </citation>
    <scope>NUCLEOTIDE SEQUENCE</scope>
</reference>
<dbReference type="Gene3D" id="3.40.50.150">
    <property type="entry name" value="Vaccinia Virus protein VP39"/>
    <property type="match status" value="2"/>
</dbReference>
<gene>
    <name evidence="6" type="ORF">C1SCF055_LOCUS12325</name>
</gene>
<keyword evidence="9" id="KW-1185">Reference proteome</keyword>
<dbReference type="PANTHER" id="PTHR43712:SF2">
    <property type="entry name" value="O-METHYLTRANSFERASE CICE"/>
    <property type="match status" value="1"/>
</dbReference>
<keyword evidence="3" id="KW-0949">S-adenosyl-L-methionine</keyword>
<proteinExistence type="predicted"/>
<dbReference type="Proteomes" id="UP001152797">
    <property type="component" value="Unassembled WGS sequence"/>
</dbReference>
<name>A0A9P1FPH5_9DINO</name>